<dbReference type="EMBL" id="QHHU01000001">
    <property type="protein sequence ID" value="RSM50778.1"/>
    <property type="molecule type" value="Genomic_DNA"/>
</dbReference>
<evidence type="ECO:0000256" key="2">
    <source>
        <dbReference type="SAM" id="SignalP"/>
    </source>
</evidence>
<protein>
    <recommendedName>
        <fullName evidence="3">DUF6318 domain-containing protein</fullName>
    </recommendedName>
</protein>
<dbReference type="RefSeq" id="WP_020646344.1">
    <property type="nucleotide sequence ID" value="NZ_QHHU01000001.1"/>
</dbReference>
<feature type="compositionally biased region" description="Low complexity" evidence="1">
    <location>
        <begin position="30"/>
        <end position="39"/>
    </location>
</feature>
<keyword evidence="5" id="KW-1185">Reference proteome</keyword>
<sequence length="178" mass="18438">MRSSRGGRCAAITFAAGLLATACSTSGAPAAPATTTASVPPMPPPAAKKDAQGATSFATHWLDLVDYGYRSLDAGPLRGLAAPTCEACTQLAAQLDRDKAAGATYQGGRVHFRSAVPGGSPEKPTVTVLFDQDELKVLDRAGATTETVPANRTIFVFELDWSGTAWRTAAIKLGVEKS</sequence>
<evidence type="ECO:0000313" key="4">
    <source>
        <dbReference type="EMBL" id="RSM50778.1"/>
    </source>
</evidence>
<dbReference type="Proteomes" id="UP000286716">
    <property type="component" value="Unassembled WGS sequence"/>
</dbReference>
<evidence type="ECO:0000259" key="3">
    <source>
        <dbReference type="Pfam" id="PF19843"/>
    </source>
</evidence>
<feature type="chain" id="PRO_5038677429" description="DUF6318 domain-containing protein" evidence="2">
    <location>
        <begin position="31"/>
        <end position="178"/>
    </location>
</feature>
<dbReference type="InterPro" id="IPR046281">
    <property type="entry name" value="DUF6318"/>
</dbReference>
<dbReference type="OrthoDB" id="4869876at2"/>
<evidence type="ECO:0000313" key="5">
    <source>
        <dbReference type="Proteomes" id="UP000286716"/>
    </source>
</evidence>
<name>A0A428X626_AMYBA</name>
<dbReference type="Pfam" id="PF19843">
    <property type="entry name" value="DUF6318"/>
    <property type="match status" value="1"/>
</dbReference>
<dbReference type="PROSITE" id="PS51257">
    <property type="entry name" value="PROKAR_LIPOPROTEIN"/>
    <property type="match status" value="1"/>
</dbReference>
<dbReference type="AlphaFoldDB" id="A0A428X626"/>
<feature type="region of interest" description="Disordered" evidence="1">
    <location>
        <begin position="30"/>
        <end position="50"/>
    </location>
</feature>
<evidence type="ECO:0000256" key="1">
    <source>
        <dbReference type="SAM" id="MobiDB-lite"/>
    </source>
</evidence>
<keyword evidence="2" id="KW-0732">Signal</keyword>
<organism evidence="4 5">
    <name type="scientific">Amycolatopsis balhimycina DSM 5908</name>
    <dbReference type="NCBI Taxonomy" id="1081091"/>
    <lineage>
        <taxon>Bacteria</taxon>
        <taxon>Bacillati</taxon>
        <taxon>Actinomycetota</taxon>
        <taxon>Actinomycetes</taxon>
        <taxon>Pseudonocardiales</taxon>
        <taxon>Pseudonocardiaceae</taxon>
        <taxon>Amycolatopsis</taxon>
    </lineage>
</organism>
<proteinExistence type="predicted"/>
<feature type="signal peptide" evidence="2">
    <location>
        <begin position="1"/>
        <end position="30"/>
    </location>
</feature>
<accession>A0A428X626</accession>
<reference evidence="4 5" key="1">
    <citation type="submission" date="2018-05" db="EMBL/GenBank/DDBJ databases">
        <title>Evolution of GPA BGCs.</title>
        <authorList>
            <person name="Waglechner N."/>
            <person name="Wright G.D."/>
        </authorList>
    </citation>
    <scope>NUCLEOTIDE SEQUENCE [LARGE SCALE GENOMIC DNA]</scope>
    <source>
        <strain evidence="4 5">DSM 5908</strain>
    </source>
</reference>
<gene>
    <name evidence="4" type="ORF">DMA12_01090</name>
</gene>
<comment type="caution">
    <text evidence="4">The sequence shown here is derived from an EMBL/GenBank/DDBJ whole genome shotgun (WGS) entry which is preliminary data.</text>
</comment>
<feature type="domain" description="DUF6318" evidence="3">
    <location>
        <begin position="38"/>
        <end position="168"/>
    </location>
</feature>